<feature type="region of interest" description="Disordered" evidence="1">
    <location>
        <begin position="1148"/>
        <end position="1167"/>
    </location>
</feature>
<feature type="region of interest" description="Disordered" evidence="1">
    <location>
        <begin position="1"/>
        <end position="104"/>
    </location>
</feature>
<evidence type="ECO:0000313" key="2">
    <source>
        <dbReference type="EMBL" id="KAJ8440869.1"/>
    </source>
</evidence>
<feature type="region of interest" description="Disordered" evidence="1">
    <location>
        <begin position="545"/>
        <end position="587"/>
    </location>
</feature>
<protein>
    <submittedName>
        <fullName evidence="2">Uncharacterized protein</fullName>
    </submittedName>
</protein>
<feature type="region of interest" description="Disordered" evidence="1">
    <location>
        <begin position="1203"/>
        <end position="1250"/>
    </location>
</feature>
<evidence type="ECO:0000313" key="3">
    <source>
        <dbReference type="Proteomes" id="UP001153076"/>
    </source>
</evidence>
<name>A0A9Q1KCB0_9CARY</name>
<feature type="compositionally biased region" description="Polar residues" evidence="1">
    <location>
        <begin position="633"/>
        <end position="647"/>
    </location>
</feature>
<dbReference type="OrthoDB" id="723791at2759"/>
<feature type="compositionally biased region" description="Basic residues" evidence="1">
    <location>
        <begin position="80"/>
        <end position="90"/>
    </location>
</feature>
<feature type="region of interest" description="Disordered" evidence="1">
    <location>
        <begin position="1033"/>
        <end position="1054"/>
    </location>
</feature>
<dbReference type="EMBL" id="JAKOGI010000182">
    <property type="protein sequence ID" value="KAJ8440869.1"/>
    <property type="molecule type" value="Genomic_DNA"/>
</dbReference>
<sequence length="1584" mass="174242">MKLRSAKERRESPQGRSGRAECGRGEHSEAGGKRKRRMSEEERGSGDDEVAEVREGGCGGRQTGKGGKGKGDREGERRKHEVLHRKGRNGKVREKDDVADDGEDGAGVSGVVNDVILRSRCTLRSISALNGRLNPYQREAVLGTVLRPVLEYGEMAMERHLTLALIKSWDRRKKAFRVGGREVRFTVFDVVMFTGLPGIGKKVELDGEEVMTEVGNMVRARMAEWERAEMARRVPKKSGQKRRFFKNYVNVMMELCEENAEADRVGIWLRLYAFIVAEAIWEVVVESIEDTQKKLTRGLFSEVQINGFCLLIQVWFYEHTTRFCGQDGQRFPRIASWRKVDHGGMYDATELLAELEESEGVLSFDERLRRVREAYALEKQANMRMSAELALMKDRVRQLEERPREFGAGNGDGAEGAEGACGETLNGATVTEGTGEPTALGAVATQDPSTPPNIVAVNLSADTEVGRTCNNDVVEEGNGREREHATVVAREPDVASLPVVEGATEKYEHVAVADDDDRNIASAAQSVQTPTEEPVQDAYSVAPTTDSVAVGDGGADEPPLAGDGAHCVPDLGKSTTSHTADDQSYPRSSNIVSRLKKVPRIRKPSRVRGSPYTNPTRGTKGGRKGVKSAAPRDTTSGRCSPSRVQSDVGNDDAIISLVPIAEVPPAGEVELPAVRDARLMDDVPDTLTSGPSPDMPAPRTRGTGGIFPISEEGVKVYLTWTLSPEEVDLLAAVCARNFDLPEATEKHVNAEFLKGLINVVPTRGAADRPGRYCIGSFAVQQYSKLLHSRQRQHRRYCCMFVFLDRHDEGHLRNADVAVRHIWETFKAQKDSDLCNKVAIGLALMKLPQFCDVLSWEMENAECPQQDKADGLYFGQPYVRNARDKLLLSLLQGRVAHFPEAFLEAQPFHPLHYSNLGERSGVLSGPSRQVKPILEARGPELQETVVRAYMETDEYRLYVKDGEGVLSFDERLRRVREAYALEKQANMRMSAELALMKDRVRQLEERPREFGAGNGDGAEGAEGACGETLNGATVTEGTGEPTALGAVATQDPSTPPNIVAVNLSADTEVGRTCNNDVVEEGNGREREHATVVAREPDVASLPVVEGATEKYEHVAVADDDDRNIASAAQSVQTPTEEPVQDAYSVAPTTDSVAVGDGGADEPPLAGDGAHCVPDLGKSTTSHTADDQSYPRSSNIVSRLKKVPRIRKPSRVRGSPYTNPTRGTKGGRKGVKSAAPRDTTSGRCSPSRVQSDVGNDDAIISLVPIAEVPPAGEVELPAVRDARLMDDVPDTLTSGPSPDMPAPRTRGTGGIFPISEEGVKVYLTWTLSPEEVDLLAAVRARCKGLKGDQWNFDLPEATEKHVNAEFLKGLINVVPTRGAADRPGRYCIGSFAVQQYSKLLHSRQRQHRRYYRMSVFLDRHDEGHLRNADVAVRHIWETFKAQKDSDLCNKVAIGLALMKLPQFCDVLSWEMENAECPQQDKADGLYFGQPYVRNARDKLLLSLLQGRVTHFPEAFLEEWSSLVRLKRSHFTHFAIQIWGSVVGFCPDRHVRCDVEQPPDLFMWLVFFVVDVRAVNPNWVTAAPCAI</sequence>
<keyword evidence="3" id="KW-1185">Reference proteome</keyword>
<feature type="region of interest" description="Disordered" evidence="1">
    <location>
        <begin position="428"/>
        <end position="451"/>
    </location>
</feature>
<comment type="caution">
    <text evidence="2">The sequence shown here is derived from an EMBL/GenBank/DDBJ whole genome shotgun (WGS) entry which is preliminary data.</text>
</comment>
<accession>A0A9Q1KCB0</accession>
<feature type="region of interest" description="Disordered" evidence="1">
    <location>
        <begin position="600"/>
        <end position="647"/>
    </location>
</feature>
<evidence type="ECO:0000256" key="1">
    <source>
        <dbReference type="SAM" id="MobiDB-lite"/>
    </source>
</evidence>
<gene>
    <name evidence="2" type="ORF">Cgig2_022725</name>
</gene>
<feature type="compositionally biased region" description="Gly residues" evidence="1">
    <location>
        <begin position="56"/>
        <end position="66"/>
    </location>
</feature>
<feature type="compositionally biased region" description="Basic and acidic residues" evidence="1">
    <location>
        <begin position="69"/>
        <end position="79"/>
    </location>
</feature>
<reference evidence="2" key="1">
    <citation type="submission" date="2022-04" db="EMBL/GenBank/DDBJ databases">
        <title>Carnegiea gigantea Genome sequencing and assembly v2.</title>
        <authorList>
            <person name="Copetti D."/>
            <person name="Sanderson M.J."/>
            <person name="Burquez A."/>
            <person name="Wojciechowski M.F."/>
        </authorList>
    </citation>
    <scope>NUCLEOTIDE SEQUENCE</scope>
    <source>
        <strain evidence="2">SGP5-SGP5p</strain>
        <tissue evidence="2">Aerial part</tissue>
    </source>
</reference>
<feature type="compositionally biased region" description="Basic and acidic residues" evidence="1">
    <location>
        <begin position="1"/>
        <end position="55"/>
    </location>
</feature>
<proteinExistence type="predicted"/>
<organism evidence="2 3">
    <name type="scientific">Carnegiea gigantea</name>
    <dbReference type="NCBI Taxonomy" id="171969"/>
    <lineage>
        <taxon>Eukaryota</taxon>
        <taxon>Viridiplantae</taxon>
        <taxon>Streptophyta</taxon>
        <taxon>Embryophyta</taxon>
        <taxon>Tracheophyta</taxon>
        <taxon>Spermatophyta</taxon>
        <taxon>Magnoliopsida</taxon>
        <taxon>eudicotyledons</taxon>
        <taxon>Gunneridae</taxon>
        <taxon>Pentapetalae</taxon>
        <taxon>Caryophyllales</taxon>
        <taxon>Cactineae</taxon>
        <taxon>Cactaceae</taxon>
        <taxon>Cactoideae</taxon>
        <taxon>Echinocereeae</taxon>
        <taxon>Carnegiea</taxon>
    </lineage>
</organism>
<dbReference type="Proteomes" id="UP001153076">
    <property type="component" value="Unassembled WGS sequence"/>
</dbReference>
<feature type="compositionally biased region" description="Polar residues" evidence="1">
    <location>
        <begin position="1236"/>
        <end position="1250"/>
    </location>
</feature>